<evidence type="ECO:0000256" key="4">
    <source>
        <dbReference type="SAM" id="MobiDB-lite"/>
    </source>
</evidence>
<comment type="caution">
    <text evidence="6">The sequence shown here is derived from an EMBL/GenBank/DDBJ whole genome shotgun (WGS) entry which is preliminary data.</text>
</comment>
<keyword evidence="2" id="KW-0813">Transport</keyword>
<keyword evidence="3" id="KW-0732">Signal</keyword>
<feature type="compositionally biased region" description="Polar residues" evidence="4">
    <location>
        <begin position="40"/>
        <end position="57"/>
    </location>
</feature>
<evidence type="ECO:0000259" key="5">
    <source>
        <dbReference type="PROSITE" id="PS50983"/>
    </source>
</evidence>
<dbReference type="RefSeq" id="WP_304449696.1">
    <property type="nucleotide sequence ID" value="NZ_JARRAH010000002.1"/>
</dbReference>
<keyword evidence="7" id="KW-1185">Reference proteome</keyword>
<accession>A0ABD5UBW4</accession>
<feature type="domain" description="Fe/B12 periplasmic-binding" evidence="5">
    <location>
        <begin position="85"/>
        <end position="378"/>
    </location>
</feature>
<feature type="region of interest" description="Disordered" evidence="4">
    <location>
        <begin position="30"/>
        <end position="69"/>
    </location>
</feature>
<gene>
    <name evidence="6" type="ORF">ACFQHK_15975</name>
</gene>
<dbReference type="AlphaFoldDB" id="A0ABD5UBW4"/>
<proteinExistence type="predicted"/>
<evidence type="ECO:0000313" key="6">
    <source>
        <dbReference type="EMBL" id="MFC6837979.1"/>
    </source>
</evidence>
<evidence type="ECO:0000256" key="3">
    <source>
        <dbReference type="ARBA" id="ARBA00022729"/>
    </source>
</evidence>
<dbReference type="InterPro" id="IPR006311">
    <property type="entry name" value="TAT_signal"/>
</dbReference>
<organism evidence="6 7">
    <name type="scientific">Halomarina ordinaria</name>
    <dbReference type="NCBI Taxonomy" id="3033939"/>
    <lineage>
        <taxon>Archaea</taxon>
        <taxon>Methanobacteriati</taxon>
        <taxon>Methanobacteriota</taxon>
        <taxon>Stenosarchaea group</taxon>
        <taxon>Halobacteria</taxon>
        <taxon>Halobacteriales</taxon>
        <taxon>Natronomonadaceae</taxon>
        <taxon>Halomarina</taxon>
    </lineage>
</organism>
<dbReference type="Pfam" id="PF01497">
    <property type="entry name" value="Peripla_BP_2"/>
    <property type="match status" value="1"/>
</dbReference>
<evidence type="ECO:0000256" key="1">
    <source>
        <dbReference type="ARBA" id="ARBA00004196"/>
    </source>
</evidence>
<dbReference type="Gene3D" id="3.40.50.1980">
    <property type="entry name" value="Nitrogenase molybdenum iron protein domain"/>
    <property type="match status" value="2"/>
</dbReference>
<comment type="subcellular location">
    <subcellularLocation>
        <location evidence="1">Cell envelope</location>
    </subcellularLocation>
</comment>
<dbReference type="SUPFAM" id="SSF53807">
    <property type="entry name" value="Helical backbone' metal receptor"/>
    <property type="match status" value="1"/>
</dbReference>
<dbReference type="InterPro" id="IPR051313">
    <property type="entry name" value="Bact_iron-sidero_bind"/>
</dbReference>
<dbReference type="InterPro" id="IPR002491">
    <property type="entry name" value="ABC_transptr_periplasmic_BD"/>
</dbReference>
<dbReference type="PROSITE" id="PS51318">
    <property type="entry name" value="TAT"/>
    <property type="match status" value="1"/>
</dbReference>
<evidence type="ECO:0000256" key="2">
    <source>
        <dbReference type="ARBA" id="ARBA00022448"/>
    </source>
</evidence>
<dbReference type="Proteomes" id="UP001596406">
    <property type="component" value="Unassembled WGS sequence"/>
</dbReference>
<dbReference type="PANTHER" id="PTHR30532:SF1">
    <property type="entry name" value="IRON(3+)-HYDROXAMATE-BINDING PROTEIN FHUD"/>
    <property type="match status" value="1"/>
</dbReference>
<dbReference type="PANTHER" id="PTHR30532">
    <property type="entry name" value="IRON III DICITRATE-BINDING PERIPLASMIC PROTEIN"/>
    <property type="match status" value="1"/>
</dbReference>
<dbReference type="EMBL" id="JBHSXM010000002">
    <property type="protein sequence ID" value="MFC6837979.1"/>
    <property type="molecule type" value="Genomic_DNA"/>
</dbReference>
<evidence type="ECO:0000313" key="7">
    <source>
        <dbReference type="Proteomes" id="UP001596406"/>
    </source>
</evidence>
<dbReference type="PROSITE" id="PS50983">
    <property type="entry name" value="FE_B12_PBP"/>
    <property type="match status" value="1"/>
</dbReference>
<sequence length="410" mass="45411">MSDNDTNTTEAPTRRDYIKYGGAVVGGGLLAGCTDRSESESTPTETANATENSSDTGAESDGDDGSYTVELSPVGEVAFDGVPETAASLLHIWADTLASFGQGERVIAVRPGYITSHYERLPGVEVDTAGIDESVFTDDKERFYELDPDVFHVDPFPLTEWGEWNEDDITEITDSVAPFFANGGSRTWSESQYPVDDGYEFYTLEELTQKFAQVYKAEEQAAELVAVREELVSEIQSNLPPESDRPSVGHILYYNDEIYPYLTNQSGFGKAHLTPLGAEDAFADLDKVYSKNGGTLDLEGLLERDPDVLIKFMGVSAWFDAYEEAVETFENDPVGQELTAIQNDRFYRGGSYDQGIPLNLFQLEMSAKQLYPDQFGEWPGFDEEGVLPAIPEDERLFDRQRVADIINGNI</sequence>
<name>A0ABD5UBW4_9EURY</name>
<reference evidence="6 7" key="1">
    <citation type="journal article" date="2019" name="Int. J. Syst. Evol. Microbiol.">
        <title>The Global Catalogue of Microorganisms (GCM) 10K type strain sequencing project: providing services to taxonomists for standard genome sequencing and annotation.</title>
        <authorList>
            <consortium name="The Broad Institute Genomics Platform"/>
            <consortium name="The Broad Institute Genome Sequencing Center for Infectious Disease"/>
            <person name="Wu L."/>
            <person name="Ma J."/>
        </authorList>
    </citation>
    <scope>NUCLEOTIDE SEQUENCE [LARGE SCALE GENOMIC DNA]</scope>
    <source>
        <strain evidence="6 7">PSRA2</strain>
    </source>
</reference>
<protein>
    <submittedName>
        <fullName evidence="6">ABC transporter substrate-binding protein</fullName>
    </submittedName>
</protein>